<dbReference type="AlphaFoldDB" id="A0A069PBG5"/>
<protein>
    <submittedName>
        <fullName evidence="1">Phosphate ABC transporter substrate-binding protein</fullName>
    </submittedName>
</protein>
<dbReference type="PANTHER" id="PTHR35841:SF1">
    <property type="entry name" value="PHOSPHONATES-BINDING PERIPLASMIC PROTEIN"/>
    <property type="match status" value="1"/>
</dbReference>
<name>A0A069PBG5_9BURK</name>
<evidence type="ECO:0000313" key="1">
    <source>
        <dbReference type="EMBL" id="KDR38005.1"/>
    </source>
</evidence>
<dbReference type="Pfam" id="PF12974">
    <property type="entry name" value="Phosphonate-bd"/>
    <property type="match status" value="1"/>
</dbReference>
<evidence type="ECO:0000313" key="2">
    <source>
        <dbReference type="Proteomes" id="UP000027466"/>
    </source>
</evidence>
<accession>A0A069PBG5</accession>
<comment type="caution">
    <text evidence="1">The sequence shown here is derived from an EMBL/GenBank/DDBJ whole genome shotgun (WGS) entry which is preliminary data.</text>
</comment>
<dbReference type="STRING" id="60547.GCA_000751215_04624"/>
<keyword evidence="2" id="KW-1185">Reference proteome</keyword>
<dbReference type="SUPFAM" id="SSF53850">
    <property type="entry name" value="Periplasmic binding protein-like II"/>
    <property type="match status" value="1"/>
</dbReference>
<dbReference type="Proteomes" id="UP000027466">
    <property type="component" value="Unassembled WGS sequence"/>
</dbReference>
<dbReference type="PANTHER" id="PTHR35841">
    <property type="entry name" value="PHOSPHONATES-BINDING PERIPLASMIC PROTEIN"/>
    <property type="match status" value="1"/>
</dbReference>
<dbReference type="Gene3D" id="3.40.190.10">
    <property type="entry name" value="Periplasmic binding protein-like II"/>
    <property type="match status" value="1"/>
</dbReference>
<proteinExistence type="predicted"/>
<organism evidence="1 2">
    <name type="scientific">Caballeronia glathei</name>
    <dbReference type="NCBI Taxonomy" id="60547"/>
    <lineage>
        <taxon>Bacteria</taxon>
        <taxon>Pseudomonadati</taxon>
        <taxon>Pseudomonadota</taxon>
        <taxon>Betaproteobacteria</taxon>
        <taxon>Burkholderiales</taxon>
        <taxon>Burkholderiaceae</taxon>
        <taxon>Caballeronia</taxon>
    </lineage>
</organism>
<dbReference type="RefSeq" id="WP_035935892.1">
    <property type="nucleotide sequence ID" value="NZ_CADFFX010000020.1"/>
</dbReference>
<dbReference type="EMBL" id="JFHC01000115">
    <property type="protein sequence ID" value="KDR38005.1"/>
    <property type="molecule type" value="Genomic_DNA"/>
</dbReference>
<reference evidence="1 2" key="1">
    <citation type="submission" date="2014-03" db="EMBL/GenBank/DDBJ databases">
        <title>Draft Genome Sequences of Four Burkholderia Strains.</title>
        <authorList>
            <person name="Liu X.Y."/>
            <person name="Li C.X."/>
            <person name="Xu J.H."/>
        </authorList>
    </citation>
    <scope>NUCLEOTIDE SEQUENCE [LARGE SCALE GENOMIC DNA]</scope>
    <source>
        <strain evidence="1 2">DSM 50014</strain>
    </source>
</reference>
<gene>
    <name evidence="1" type="ORF">BG61_04545</name>
</gene>
<sequence>MNWIAALPMYNASPALAADWRALLGRAEARLAGWLAARGDTLSIVEPDGPLAAFWLRPDLLLSQTCGYPLVHALAGRVQVVATPAFDIDGCAPGRYRSVLVTGAHVDAPSLDACRGLRAAYNDDDSNSGMNLFRAAVAPLARARPFFASVTRTGGHLASLRALAIDRSADVAAIDCVTFAFVREHLPELANGVRVIGFTGDAPGLPFITSNAVAAGDVARLADALDHAVRDDPALAQRLKLRGFVRLPADDYTSILAIEREAVALGYPRLL</sequence>